<gene>
    <name evidence="5" type="ORF">LC_TR17314_c0_g1_i1_g.59346</name>
</gene>
<feature type="region of interest" description="Disordered" evidence="4">
    <location>
        <begin position="21"/>
        <end position="43"/>
    </location>
</feature>
<proteinExistence type="inferred from homology"/>
<comment type="subcellular location">
    <subcellularLocation>
        <location evidence="1">Nucleus</location>
    </subcellularLocation>
</comment>
<name>A0A1J3FAW7_NOCCA</name>
<feature type="region of interest" description="Disordered" evidence="4">
    <location>
        <begin position="61"/>
        <end position="86"/>
    </location>
</feature>
<protein>
    <submittedName>
        <fullName evidence="5">Protein NIM1-INTERACTING 1</fullName>
    </submittedName>
</protein>
<feature type="region of interest" description="Disordered" evidence="4">
    <location>
        <begin position="113"/>
        <end position="136"/>
    </location>
</feature>
<evidence type="ECO:0000256" key="3">
    <source>
        <dbReference type="ARBA" id="ARBA00023242"/>
    </source>
</evidence>
<evidence type="ECO:0000313" key="5">
    <source>
        <dbReference type="EMBL" id="JAU41251.1"/>
    </source>
</evidence>
<dbReference type="PANTHER" id="PTHR33669:SF1">
    <property type="entry name" value="PROTEIN NIM1-INTERACTING 1"/>
    <property type="match status" value="1"/>
</dbReference>
<dbReference type="PANTHER" id="PTHR33669">
    <property type="entry name" value="PROTEIN NEGATIVE REGULATOR OF RESISTANCE"/>
    <property type="match status" value="1"/>
</dbReference>
<comment type="similarity">
    <text evidence="2">Belongs to the NPR1-interactor family.</text>
</comment>
<dbReference type="GO" id="GO:0005634">
    <property type="term" value="C:nucleus"/>
    <property type="evidence" value="ECO:0007669"/>
    <property type="project" value="UniProtKB-SubCell"/>
</dbReference>
<organism evidence="5">
    <name type="scientific">Noccaea caerulescens</name>
    <name type="common">Alpine penny-cress</name>
    <name type="synonym">Thlaspi caerulescens</name>
    <dbReference type="NCBI Taxonomy" id="107243"/>
    <lineage>
        <taxon>Eukaryota</taxon>
        <taxon>Viridiplantae</taxon>
        <taxon>Streptophyta</taxon>
        <taxon>Embryophyta</taxon>
        <taxon>Tracheophyta</taxon>
        <taxon>Spermatophyta</taxon>
        <taxon>Magnoliopsida</taxon>
        <taxon>eudicotyledons</taxon>
        <taxon>Gunneridae</taxon>
        <taxon>Pentapetalae</taxon>
        <taxon>rosids</taxon>
        <taxon>malvids</taxon>
        <taxon>Brassicales</taxon>
        <taxon>Brassicaceae</taxon>
        <taxon>Coluteocarpeae</taxon>
        <taxon>Noccaea</taxon>
    </lineage>
</organism>
<accession>A0A1J3FAW7</accession>
<feature type="compositionally biased region" description="Basic and acidic residues" evidence="4">
    <location>
        <begin position="65"/>
        <end position="81"/>
    </location>
</feature>
<evidence type="ECO:0000256" key="4">
    <source>
        <dbReference type="SAM" id="MobiDB-lite"/>
    </source>
</evidence>
<keyword evidence="3" id="KW-0539">Nucleus</keyword>
<sequence>MYSKQFNLHDYPSSALKTMKKDKNVVIKETSRTNERERDDDEEDKKIDAFFKLIKNYQEARKRRREELTENPGDTRKKLNGGERSGVVVPAFQPEDFSQCRMDLKPLITVSDTKVKEEEEEEEEAAEKALDLNLAL</sequence>
<dbReference type="InterPro" id="IPR031425">
    <property type="entry name" value="NPR1/NH1-interacting"/>
</dbReference>
<dbReference type="AlphaFoldDB" id="A0A1J3FAW7"/>
<feature type="compositionally biased region" description="Basic and acidic residues" evidence="4">
    <location>
        <begin position="21"/>
        <end position="37"/>
    </location>
</feature>
<evidence type="ECO:0000256" key="2">
    <source>
        <dbReference type="ARBA" id="ARBA00009937"/>
    </source>
</evidence>
<evidence type="ECO:0000256" key="1">
    <source>
        <dbReference type="ARBA" id="ARBA00004123"/>
    </source>
</evidence>
<dbReference type="Pfam" id="PF15699">
    <property type="entry name" value="NPR1_interact"/>
    <property type="match status" value="1"/>
</dbReference>
<dbReference type="EMBL" id="GEVK01011581">
    <property type="protein sequence ID" value="JAU41251.1"/>
    <property type="molecule type" value="Transcribed_RNA"/>
</dbReference>
<reference evidence="5" key="1">
    <citation type="submission" date="2016-07" db="EMBL/GenBank/DDBJ databases">
        <title>De novo transcriptome assembly of four accessions of the metal hyperaccumulator plant Noccaea caerulescens.</title>
        <authorList>
            <person name="Blande D."/>
            <person name="Halimaa P."/>
            <person name="Tervahauta A.I."/>
            <person name="Aarts M.G."/>
            <person name="Karenlampi S.O."/>
        </authorList>
    </citation>
    <scope>NUCLEOTIDE SEQUENCE</scope>
</reference>
<dbReference type="GO" id="GO:0010112">
    <property type="term" value="P:regulation of systemic acquired resistance"/>
    <property type="evidence" value="ECO:0007669"/>
    <property type="project" value="InterPro"/>
</dbReference>